<keyword evidence="5" id="KW-1185">Reference proteome</keyword>
<feature type="domain" description="DUF58" evidence="3">
    <location>
        <begin position="223"/>
        <end position="261"/>
    </location>
</feature>
<gene>
    <name evidence="4" type="ORF">FU658_01975</name>
</gene>
<feature type="transmembrane region" description="Helical" evidence="2">
    <location>
        <begin position="42"/>
        <end position="65"/>
    </location>
</feature>
<keyword evidence="2" id="KW-0812">Transmembrane</keyword>
<keyword evidence="2" id="KW-0472">Membrane</keyword>
<protein>
    <submittedName>
        <fullName evidence="4">DUF58 domain-containing protein</fullName>
    </submittedName>
</protein>
<evidence type="ECO:0000256" key="2">
    <source>
        <dbReference type="SAM" id="Phobius"/>
    </source>
</evidence>
<feature type="region of interest" description="Disordered" evidence="1">
    <location>
        <begin position="199"/>
        <end position="223"/>
    </location>
</feature>
<dbReference type="AlphaFoldDB" id="A0A5C8KV57"/>
<dbReference type="Proteomes" id="UP000321248">
    <property type="component" value="Unassembled WGS sequence"/>
</dbReference>
<dbReference type="InterPro" id="IPR002881">
    <property type="entry name" value="DUF58"/>
</dbReference>
<dbReference type="Pfam" id="PF01882">
    <property type="entry name" value="DUF58"/>
    <property type="match status" value="1"/>
</dbReference>
<evidence type="ECO:0000259" key="3">
    <source>
        <dbReference type="Pfam" id="PF01882"/>
    </source>
</evidence>
<sequence length="323" mass="36194">MAEATTPVATPSRSQRLWGRLQLLARPRTREPLPVRIDRRRVYVLPSGFGLFFSAVVGAMLLGALNYNNNPALLLAFVLAAAIHNSLVRAHLNISGTALAAVHAEPVHAGSTMRLRCVFESEGSRLRPGLQLEGLPAFELRPGQREEACLDLPTHRRGWLPVPRLRLATRYPLGLAVAWCWFWPEQRLLVYPAPETHAPPLPADAGEGRRSRRDPLGSELHHLRDYRPGDPLRQIAWKSSARNDRLLVREYESTRGSEVVLDWHALEGLPVEARIRRLTRWVLEAERAGTRYLLLLPARSVGPSHGPEHRHACLRALALMPDG</sequence>
<comment type="caution">
    <text evidence="4">The sequence shown here is derived from an EMBL/GenBank/DDBJ whole genome shotgun (WGS) entry which is preliminary data.</text>
</comment>
<proteinExistence type="predicted"/>
<evidence type="ECO:0000313" key="5">
    <source>
        <dbReference type="Proteomes" id="UP000321248"/>
    </source>
</evidence>
<dbReference type="PANTHER" id="PTHR34351:SF1">
    <property type="entry name" value="SLR1927 PROTEIN"/>
    <property type="match status" value="1"/>
</dbReference>
<dbReference type="RefSeq" id="WP_147890557.1">
    <property type="nucleotide sequence ID" value="NZ_VRTS01000001.1"/>
</dbReference>
<feature type="compositionally biased region" description="Basic and acidic residues" evidence="1">
    <location>
        <begin position="206"/>
        <end position="223"/>
    </location>
</feature>
<name>A0A5C8KV57_9GAMM</name>
<keyword evidence="2" id="KW-1133">Transmembrane helix</keyword>
<organism evidence="4 5">
    <name type="scientific">Alkalisalibacterium limincola</name>
    <dbReference type="NCBI Taxonomy" id="2699169"/>
    <lineage>
        <taxon>Bacteria</taxon>
        <taxon>Pseudomonadati</taxon>
        <taxon>Pseudomonadota</taxon>
        <taxon>Gammaproteobacteria</taxon>
        <taxon>Lysobacterales</taxon>
        <taxon>Lysobacteraceae</taxon>
        <taxon>Alkalisalibacterium</taxon>
    </lineage>
</organism>
<evidence type="ECO:0000256" key="1">
    <source>
        <dbReference type="SAM" id="MobiDB-lite"/>
    </source>
</evidence>
<dbReference type="OrthoDB" id="5298497at2"/>
<dbReference type="PANTHER" id="PTHR34351">
    <property type="entry name" value="SLR1927 PROTEIN-RELATED"/>
    <property type="match status" value="1"/>
</dbReference>
<evidence type="ECO:0000313" key="4">
    <source>
        <dbReference type="EMBL" id="TXK65884.1"/>
    </source>
</evidence>
<dbReference type="EMBL" id="VRTS01000001">
    <property type="protein sequence ID" value="TXK65884.1"/>
    <property type="molecule type" value="Genomic_DNA"/>
</dbReference>
<reference evidence="4 5" key="1">
    <citation type="submission" date="2019-08" db="EMBL/GenBank/DDBJ databases">
        <authorList>
            <person name="Karlyshev A.V."/>
        </authorList>
    </citation>
    <scope>NUCLEOTIDE SEQUENCE [LARGE SCALE GENOMIC DNA]</scope>
    <source>
        <strain evidence="4 5">Alg18-2.2</strain>
    </source>
</reference>
<accession>A0A5C8KV57</accession>